<reference evidence="2 3" key="1">
    <citation type="submission" date="2024-02" db="EMBL/GenBank/DDBJ databases">
        <title>Roseibium algae sp. nov., isolated from marine alga (Grateloupia sp.), showing potential in myo-inositol conversion.</title>
        <authorList>
            <person name="Wang Y."/>
        </authorList>
    </citation>
    <scope>NUCLEOTIDE SEQUENCE [LARGE SCALE GENOMIC DNA]</scope>
    <source>
        <strain evidence="2 3">H3510</strain>
    </source>
</reference>
<dbReference type="PROSITE" id="PS51819">
    <property type="entry name" value="VOC"/>
    <property type="match status" value="1"/>
</dbReference>
<organism evidence="2 3">
    <name type="scientific">Roseibium algae</name>
    <dbReference type="NCBI Taxonomy" id="3123038"/>
    <lineage>
        <taxon>Bacteria</taxon>
        <taxon>Pseudomonadati</taxon>
        <taxon>Pseudomonadota</taxon>
        <taxon>Alphaproteobacteria</taxon>
        <taxon>Hyphomicrobiales</taxon>
        <taxon>Stappiaceae</taxon>
        <taxon>Roseibium</taxon>
    </lineage>
</organism>
<comment type="caution">
    <text evidence="2">The sequence shown here is derived from an EMBL/GenBank/DDBJ whole genome shotgun (WGS) entry which is preliminary data.</text>
</comment>
<evidence type="ECO:0000313" key="2">
    <source>
        <dbReference type="EMBL" id="MEJ8474218.1"/>
    </source>
</evidence>
<dbReference type="InterPro" id="IPR029068">
    <property type="entry name" value="Glyas_Bleomycin-R_OHBP_Dase"/>
</dbReference>
<dbReference type="PANTHER" id="PTHR43279">
    <property type="entry name" value="CATECHOL-2,3-DIOXYGENASE"/>
    <property type="match status" value="1"/>
</dbReference>
<dbReference type="EMBL" id="JBAKIA010000004">
    <property type="protein sequence ID" value="MEJ8474218.1"/>
    <property type="molecule type" value="Genomic_DNA"/>
</dbReference>
<evidence type="ECO:0000313" key="3">
    <source>
        <dbReference type="Proteomes" id="UP001385499"/>
    </source>
</evidence>
<name>A0ABU8TJ84_9HYPH</name>
<dbReference type="SUPFAM" id="SSF54593">
    <property type="entry name" value="Glyoxalase/Bleomycin resistance protein/Dihydroxybiphenyl dioxygenase"/>
    <property type="match status" value="2"/>
</dbReference>
<dbReference type="InterPro" id="IPR037523">
    <property type="entry name" value="VOC_core"/>
</dbReference>
<keyword evidence="3" id="KW-1185">Reference proteome</keyword>
<sequence>MQTDALTLAEKTAEMGHSERLSWGVVEFQVTDLHRAVAFWTTALGLQLREQDSQMAALGTQSKTLFVFRSGAKVPVSPRHLGMYHVAIGVPDQAEFSRLLARLITKRVRVSPTDHLMSKAIYLADPDGLEIEIALETPERFGRFGDMSKGLVLYDANGQQHSGRAPLDVDAELSHAKRADLETPLSNGAFLAHMHFKVAQLEAAAAWYEGIGFARNLMLHNWGFADMGAGAAYTHRLAMNIWAGPNLKPAPANMARLTGYALHVHDAAVMENAQGLTPSENGLSGTDPTGVAISLARAF</sequence>
<feature type="domain" description="VOC" evidence="1">
    <location>
        <begin position="22"/>
        <end position="136"/>
    </location>
</feature>
<gene>
    <name evidence="2" type="ORF">V6575_08950</name>
</gene>
<protein>
    <submittedName>
        <fullName evidence="2">VOC family protein</fullName>
    </submittedName>
</protein>
<dbReference type="Gene3D" id="3.10.180.10">
    <property type="entry name" value="2,3-Dihydroxybiphenyl 1,2-Dioxygenase, domain 1"/>
    <property type="match status" value="1"/>
</dbReference>
<evidence type="ECO:0000259" key="1">
    <source>
        <dbReference type="PROSITE" id="PS51819"/>
    </source>
</evidence>
<dbReference type="Proteomes" id="UP001385499">
    <property type="component" value="Unassembled WGS sequence"/>
</dbReference>
<dbReference type="InterPro" id="IPR004360">
    <property type="entry name" value="Glyas_Fos-R_dOase_dom"/>
</dbReference>
<accession>A0ABU8TJ84</accession>
<proteinExistence type="predicted"/>
<dbReference type="RefSeq" id="WP_340273929.1">
    <property type="nucleotide sequence ID" value="NZ_JBAKIA010000004.1"/>
</dbReference>
<dbReference type="Pfam" id="PF00903">
    <property type="entry name" value="Glyoxalase"/>
    <property type="match status" value="1"/>
</dbReference>
<dbReference type="PANTHER" id="PTHR43279:SF1">
    <property type="entry name" value="CATECHOL-2,3-DIOXYGENASE"/>
    <property type="match status" value="1"/>
</dbReference>